<evidence type="ECO:0000256" key="1">
    <source>
        <dbReference type="ARBA" id="ARBA00023239"/>
    </source>
</evidence>
<reference evidence="3 4" key="1">
    <citation type="submission" date="2018-11" db="EMBL/GenBank/DDBJ databases">
        <title>The Potential of Streptomyces as Biocontrol Agents against the Tomato grey mould, Botrytis cinerea (Gray mold) Frontiers in Microbiology.</title>
        <authorList>
            <person name="Li D."/>
        </authorList>
    </citation>
    <scope>NUCLEOTIDE SEQUENCE [LARGE SCALE GENOMIC DNA]</scope>
    <source>
        <strain evidence="3 4">NEAU-LD23</strain>
    </source>
</reference>
<dbReference type="GO" id="GO:0008684">
    <property type="term" value="F:2-oxopent-4-enoate hydratase activity"/>
    <property type="evidence" value="ECO:0007669"/>
    <property type="project" value="TreeGrafter"/>
</dbReference>
<dbReference type="Proteomes" id="UP000275401">
    <property type="component" value="Unassembled WGS sequence"/>
</dbReference>
<dbReference type="InterPro" id="IPR050772">
    <property type="entry name" value="Hydratase-Decarb/MhpD_sf"/>
</dbReference>
<protein>
    <submittedName>
        <fullName evidence="3">2-hydroxypenta-2,4-dienoate hydratase</fullName>
    </submittedName>
</protein>
<keyword evidence="1" id="KW-0456">Lyase</keyword>
<organism evidence="3 4">
    <name type="scientific">Streptomyces botrytidirepellens</name>
    <dbReference type="NCBI Taxonomy" id="2486417"/>
    <lineage>
        <taxon>Bacteria</taxon>
        <taxon>Bacillati</taxon>
        <taxon>Actinomycetota</taxon>
        <taxon>Actinomycetes</taxon>
        <taxon>Kitasatosporales</taxon>
        <taxon>Streptomycetaceae</taxon>
        <taxon>Streptomyces</taxon>
    </lineage>
</organism>
<dbReference type="GO" id="GO:0005737">
    <property type="term" value="C:cytoplasm"/>
    <property type="evidence" value="ECO:0007669"/>
    <property type="project" value="TreeGrafter"/>
</dbReference>
<dbReference type="InterPro" id="IPR036663">
    <property type="entry name" value="Fumarylacetoacetase_C_sf"/>
</dbReference>
<dbReference type="PANTHER" id="PTHR30143">
    <property type="entry name" value="ACID HYDRATASE"/>
    <property type="match status" value="1"/>
</dbReference>
<dbReference type="RefSeq" id="WP_123100567.1">
    <property type="nucleotide sequence ID" value="NZ_RIBZ01000203.1"/>
</dbReference>
<feature type="domain" description="Fumarylacetoacetase-like C-terminal" evidence="2">
    <location>
        <begin position="105"/>
        <end position="256"/>
    </location>
</feature>
<accession>A0A3M8W817</accession>
<evidence type="ECO:0000313" key="3">
    <source>
        <dbReference type="EMBL" id="RNG26258.1"/>
    </source>
</evidence>
<comment type="caution">
    <text evidence="3">The sequence shown here is derived from an EMBL/GenBank/DDBJ whole genome shotgun (WGS) entry which is preliminary data.</text>
</comment>
<dbReference type="SUPFAM" id="SSF56529">
    <property type="entry name" value="FAH"/>
    <property type="match status" value="1"/>
</dbReference>
<sequence length="262" mass="27440">MEGRVWLWEHAEAQRLRSAETTRQPVSLLSHRQPKISLNDAYRIQWHGAALRVADGARVVGHKVGLTSAAIQEQFGIDQPDSGLLLDYMAVAQDRELRIGDLVAPRVEGELAFRLGADLSGACVGEKAIRDAVADTFLALEVIDSRYGFEGLALADSVADNAACGRFVLGAAVPGLVPELGGEHLTLTVDGAVAASGFGRAILGDPIRSVAWLVHRLASFGTGLRAGDVVLAGAVHASLPLGAGQTVAVGSPRLPQAVLHVA</sequence>
<dbReference type="Pfam" id="PF01557">
    <property type="entry name" value="FAA_hydrolase"/>
    <property type="match status" value="1"/>
</dbReference>
<evidence type="ECO:0000313" key="4">
    <source>
        <dbReference type="Proteomes" id="UP000275401"/>
    </source>
</evidence>
<gene>
    <name evidence="3" type="ORF">EEJ42_15700</name>
</gene>
<dbReference type="Gene3D" id="3.90.850.10">
    <property type="entry name" value="Fumarylacetoacetase-like, C-terminal domain"/>
    <property type="match status" value="1"/>
</dbReference>
<dbReference type="InterPro" id="IPR011234">
    <property type="entry name" value="Fumarylacetoacetase-like_C"/>
</dbReference>
<name>A0A3M8W817_9ACTN</name>
<proteinExistence type="predicted"/>
<keyword evidence="4" id="KW-1185">Reference proteome</keyword>
<dbReference type="EMBL" id="RIBZ01000203">
    <property type="protein sequence ID" value="RNG26258.1"/>
    <property type="molecule type" value="Genomic_DNA"/>
</dbReference>
<dbReference type="PANTHER" id="PTHR30143:SF0">
    <property type="entry name" value="2-KETO-4-PENTENOATE HYDRATASE"/>
    <property type="match status" value="1"/>
</dbReference>
<evidence type="ECO:0000259" key="2">
    <source>
        <dbReference type="Pfam" id="PF01557"/>
    </source>
</evidence>
<dbReference type="AlphaFoldDB" id="A0A3M8W817"/>